<dbReference type="PROSITE" id="PS00676">
    <property type="entry name" value="SIGMA54_INTERACT_2"/>
    <property type="match status" value="1"/>
</dbReference>
<dbReference type="PANTHER" id="PTHR32071">
    <property type="entry name" value="TRANSCRIPTIONAL REGULATORY PROTEIN"/>
    <property type="match status" value="1"/>
</dbReference>
<dbReference type="Pfam" id="PF02954">
    <property type="entry name" value="HTH_8"/>
    <property type="match status" value="1"/>
</dbReference>
<dbReference type="Pfam" id="PF00158">
    <property type="entry name" value="Sigma54_activat"/>
    <property type="match status" value="1"/>
</dbReference>
<evidence type="ECO:0000259" key="9">
    <source>
        <dbReference type="PROSITE" id="PS50045"/>
    </source>
</evidence>
<dbReference type="Proteomes" id="UP000235731">
    <property type="component" value="Unassembled WGS sequence"/>
</dbReference>
<dbReference type="PRINTS" id="PR01590">
    <property type="entry name" value="HTHFIS"/>
</dbReference>
<dbReference type="Gene3D" id="3.40.50.300">
    <property type="entry name" value="P-loop containing nucleotide triphosphate hydrolases"/>
    <property type="match status" value="1"/>
</dbReference>
<proteinExistence type="predicted"/>
<dbReference type="CDD" id="cd00009">
    <property type="entry name" value="AAA"/>
    <property type="match status" value="1"/>
</dbReference>
<keyword evidence="7" id="KW-0804">Transcription</keyword>
<dbReference type="PROSITE" id="PS50110">
    <property type="entry name" value="RESPONSE_REGULATORY"/>
    <property type="match status" value="1"/>
</dbReference>
<dbReference type="PROSITE" id="PS50045">
    <property type="entry name" value="SIGMA54_INTERACT_4"/>
    <property type="match status" value="1"/>
</dbReference>
<dbReference type="SUPFAM" id="SSF52172">
    <property type="entry name" value="CheY-like"/>
    <property type="match status" value="1"/>
</dbReference>
<dbReference type="FunFam" id="3.40.50.300:FF:000006">
    <property type="entry name" value="DNA-binding transcriptional regulator NtrC"/>
    <property type="match status" value="1"/>
</dbReference>
<dbReference type="AlphaFoldDB" id="A0A2N7PJF8"/>
<dbReference type="InterPro" id="IPR027417">
    <property type="entry name" value="P-loop_NTPase"/>
</dbReference>
<dbReference type="Pfam" id="PF25601">
    <property type="entry name" value="AAA_lid_14"/>
    <property type="match status" value="1"/>
</dbReference>
<keyword evidence="6" id="KW-0238">DNA-binding</keyword>
<feature type="domain" description="Sigma-54 factor interaction" evidence="9">
    <location>
        <begin position="144"/>
        <end position="373"/>
    </location>
</feature>
<dbReference type="InterPro" id="IPR002197">
    <property type="entry name" value="HTH_Fis"/>
</dbReference>
<dbReference type="GO" id="GO:0000160">
    <property type="term" value="P:phosphorelay signal transduction system"/>
    <property type="evidence" value="ECO:0007669"/>
    <property type="project" value="UniProtKB-KW"/>
</dbReference>
<dbReference type="GO" id="GO:0005524">
    <property type="term" value="F:ATP binding"/>
    <property type="evidence" value="ECO:0007669"/>
    <property type="project" value="UniProtKB-KW"/>
</dbReference>
<name>A0A2N7PJF8_9BACT</name>
<dbReference type="Gene3D" id="3.40.50.2300">
    <property type="match status" value="1"/>
</dbReference>
<keyword evidence="5" id="KW-0805">Transcription regulation</keyword>
<reference evidence="11 12" key="1">
    <citation type="submission" date="2018-01" db="EMBL/GenBank/DDBJ databases">
        <title>Metagenomic assembled genomes from two thermal pools in the Uzon Caldera, Kamchatka, Russia.</title>
        <authorList>
            <person name="Wilkins L."/>
            <person name="Ettinger C."/>
        </authorList>
    </citation>
    <scope>NUCLEOTIDE SEQUENCE [LARGE SCALE GENOMIC DNA]</scope>
    <source>
        <strain evidence="11">ZAV-15</strain>
    </source>
</reference>
<keyword evidence="1 8" id="KW-0597">Phosphoprotein</keyword>
<keyword evidence="4" id="KW-0902">Two-component regulatory system</keyword>
<dbReference type="InterPro" id="IPR003593">
    <property type="entry name" value="AAA+_ATPase"/>
</dbReference>
<dbReference type="Pfam" id="PF00072">
    <property type="entry name" value="Response_reg"/>
    <property type="match status" value="1"/>
</dbReference>
<dbReference type="Gene3D" id="1.10.10.60">
    <property type="entry name" value="Homeodomain-like"/>
    <property type="match status" value="1"/>
</dbReference>
<evidence type="ECO:0000256" key="2">
    <source>
        <dbReference type="ARBA" id="ARBA00022741"/>
    </source>
</evidence>
<evidence type="ECO:0000256" key="7">
    <source>
        <dbReference type="ARBA" id="ARBA00023163"/>
    </source>
</evidence>
<dbReference type="InterPro" id="IPR025943">
    <property type="entry name" value="Sigma_54_int_dom_ATP-bd_2"/>
</dbReference>
<dbReference type="EMBL" id="PNIE01000058">
    <property type="protein sequence ID" value="PMP62645.1"/>
    <property type="molecule type" value="Genomic_DNA"/>
</dbReference>
<comment type="caution">
    <text evidence="11">The sequence shown here is derived from an EMBL/GenBank/DDBJ whole genome shotgun (WGS) entry which is preliminary data.</text>
</comment>
<dbReference type="SMART" id="SM00382">
    <property type="entry name" value="AAA"/>
    <property type="match status" value="1"/>
</dbReference>
<dbReference type="Gene3D" id="1.10.8.60">
    <property type="match status" value="1"/>
</dbReference>
<evidence type="ECO:0000313" key="11">
    <source>
        <dbReference type="EMBL" id="PMP62645.1"/>
    </source>
</evidence>
<accession>A0A2N7PJF8</accession>
<evidence type="ECO:0000256" key="1">
    <source>
        <dbReference type="ARBA" id="ARBA00022553"/>
    </source>
</evidence>
<dbReference type="InterPro" id="IPR025662">
    <property type="entry name" value="Sigma_54_int_dom_ATP-bd_1"/>
</dbReference>
<sequence>METIKILIVDDEILLRKALEGVLSSQGYVVKSCERGDKALDLVQKEFFDLALIDVRLPDGNGLDLLKEIKKISPETGVIMITAYAEIKSAVQAIKDGAFDYLSKPFQEEELLIAIEKFLKYRSLEKELKTLKTSLSNFLGERALIGESKAIKEITQKIEILSQVDVPILIYGESGTGKELIADLIQKKSPRKDKPYIKINCTAIPENLFEAELFGFEKGAFTGATESKKGKLELANGGTLLLDEIGDLPLSLQPKLLRVLETNTFYPLGSKREVRVDVRYIFCTGKDLKKLVEEGKFRDDLYYRINVVPLKIPPLRERKEDLPHLINYFLNYFSQKYQKDIPKITSEAYTALLSYDYPGNVRELKHILERAILLCQDSKITLRDLPEELQGKFPYDSFISQNIQKCKELLEREVILKTLEECKGKKTEAAKRLGISRKTLWQKLKKFESR</sequence>
<dbReference type="PROSITE" id="PS00675">
    <property type="entry name" value="SIGMA54_INTERACT_1"/>
    <property type="match status" value="1"/>
</dbReference>
<evidence type="ECO:0000256" key="3">
    <source>
        <dbReference type="ARBA" id="ARBA00022840"/>
    </source>
</evidence>
<feature type="domain" description="Response regulatory" evidence="10">
    <location>
        <begin position="5"/>
        <end position="119"/>
    </location>
</feature>
<dbReference type="InterPro" id="IPR025944">
    <property type="entry name" value="Sigma_54_int_dom_CS"/>
</dbReference>
<dbReference type="InterPro" id="IPR011006">
    <property type="entry name" value="CheY-like_superfamily"/>
</dbReference>
<dbReference type="SMART" id="SM00448">
    <property type="entry name" value="REC"/>
    <property type="match status" value="1"/>
</dbReference>
<dbReference type="InterPro" id="IPR002078">
    <property type="entry name" value="Sigma_54_int"/>
</dbReference>
<dbReference type="SUPFAM" id="SSF52540">
    <property type="entry name" value="P-loop containing nucleoside triphosphate hydrolases"/>
    <property type="match status" value="1"/>
</dbReference>
<dbReference type="PROSITE" id="PS00688">
    <property type="entry name" value="SIGMA54_INTERACT_3"/>
    <property type="match status" value="1"/>
</dbReference>
<dbReference type="InterPro" id="IPR058031">
    <property type="entry name" value="AAA_lid_NorR"/>
</dbReference>
<dbReference type="SUPFAM" id="SSF46689">
    <property type="entry name" value="Homeodomain-like"/>
    <property type="match status" value="1"/>
</dbReference>
<gene>
    <name evidence="11" type="ORF">C0197_04230</name>
</gene>
<dbReference type="GO" id="GO:0043565">
    <property type="term" value="F:sequence-specific DNA binding"/>
    <property type="evidence" value="ECO:0007669"/>
    <property type="project" value="InterPro"/>
</dbReference>
<evidence type="ECO:0000256" key="4">
    <source>
        <dbReference type="ARBA" id="ARBA00023012"/>
    </source>
</evidence>
<feature type="modified residue" description="4-aspartylphosphate" evidence="8">
    <location>
        <position position="54"/>
    </location>
</feature>
<evidence type="ECO:0000259" key="10">
    <source>
        <dbReference type="PROSITE" id="PS50110"/>
    </source>
</evidence>
<protein>
    <submittedName>
        <fullName evidence="11">Two-component system response regulator</fullName>
    </submittedName>
</protein>
<evidence type="ECO:0000256" key="6">
    <source>
        <dbReference type="ARBA" id="ARBA00023125"/>
    </source>
</evidence>
<evidence type="ECO:0000313" key="12">
    <source>
        <dbReference type="Proteomes" id="UP000235731"/>
    </source>
</evidence>
<keyword evidence="3" id="KW-0067">ATP-binding</keyword>
<dbReference type="GO" id="GO:0006355">
    <property type="term" value="P:regulation of DNA-templated transcription"/>
    <property type="evidence" value="ECO:0007669"/>
    <property type="project" value="InterPro"/>
</dbReference>
<dbReference type="InterPro" id="IPR009057">
    <property type="entry name" value="Homeodomain-like_sf"/>
</dbReference>
<dbReference type="FunFam" id="3.40.50.2300:FF:000018">
    <property type="entry name" value="DNA-binding transcriptional regulator NtrC"/>
    <property type="match status" value="1"/>
</dbReference>
<keyword evidence="2" id="KW-0547">Nucleotide-binding</keyword>
<dbReference type="PANTHER" id="PTHR32071:SF57">
    <property type="entry name" value="C4-DICARBOXYLATE TRANSPORT TRANSCRIPTIONAL REGULATORY PROTEIN DCTD"/>
    <property type="match status" value="1"/>
</dbReference>
<evidence type="ECO:0000256" key="5">
    <source>
        <dbReference type="ARBA" id="ARBA00023015"/>
    </source>
</evidence>
<organism evidence="11 12">
    <name type="scientific">Caldimicrobium thiodismutans</name>
    <dbReference type="NCBI Taxonomy" id="1653476"/>
    <lineage>
        <taxon>Bacteria</taxon>
        <taxon>Pseudomonadati</taxon>
        <taxon>Thermodesulfobacteriota</taxon>
        <taxon>Thermodesulfobacteria</taxon>
        <taxon>Thermodesulfobacteriales</taxon>
        <taxon>Thermodesulfobacteriaceae</taxon>
        <taxon>Caldimicrobium</taxon>
    </lineage>
</organism>
<dbReference type="InterPro" id="IPR001789">
    <property type="entry name" value="Sig_transdc_resp-reg_receiver"/>
</dbReference>
<evidence type="ECO:0000256" key="8">
    <source>
        <dbReference type="PROSITE-ProRule" id="PRU00169"/>
    </source>
</evidence>